<evidence type="ECO:0000256" key="7">
    <source>
        <dbReference type="ARBA" id="ARBA00023002"/>
    </source>
</evidence>
<evidence type="ECO:0000313" key="15">
    <source>
        <dbReference type="EMBL" id="PPR07514.1"/>
    </source>
</evidence>
<dbReference type="EC" id="1.3.1.76" evidence="2"/>
<keyword evidence="4 11" id="KW-0489">Methyltransferase</keyword>
<dbReference type="PANTHER" id="PTHR45790">
    <property type="entry name" value="SIROHEME SYNTHASE-RELATED"/>
    <property type="match status" value="1"/>
</dbReference>
<keyword evidence="3" id="KW-0488">Methylation</keyword>
<dbReference type="Proteomes" id="UP000284842">
    <property type="component" value="Unassembled WGS sequence"/>
</dbReference>
<dbReference type="PANTHER" id="PTHR45790:SF6">
    <property type="entry name" value="UROPORPHYRINOGEN-III C-METHYLTRANSFERASE"/>
    <property type="match status" value="1"/>
</dbReference>
<dbReference type="InParanoid" id="A0A409YWV9"/>
<evidence type="ECO:0000256" key="4">
    <source>
        <dbReference type="ARBA" id="ARBA00022603"/>
    </source>
</evidence>
<evidence type="ECO:0000256" key="11">
    <source>
        <dbReference type="RuleBase" id="RU003960"/>
    </source>
</evidence>
<evidence type="ECO:0000256" key="10">
    <source>
        <dbReference type="ARBA" id="ARBA00035662"/>
    </source>
</evidence>
<dbReference type="SUPFAM" id="SSF53790">
    <property type="entry name" value="Tetrapyrrole methylase"/>
    <property type="match status" value="1"/>
</dbReference>
<dbReference type="InterPro" id="IPR003043">
    <property type="entry name" value="Uropor_MeTrfase_CS"/>
</dbReference>
<dbReference type="Gene3D" id="3.30.950.10">
    <property type="entry name" value="Methyltransferase, Cobalt-precorrin-4 Transmethylase, Domain 2"/>
    <property type="match status" value="1"/>
</dbReference>
<evidence type="ECO:0000256" key="12">
    <source>
        <dbReference type="SAM" id="MobiDB-lite"/>
    </source>
</evidence>
<reference evidence="15 16" key="1">
    <citation type="journal article" date="2018" name="Evol. Lett.">
        <title>Horizontal gene cluster transfer increased hallucinogenic mushroom diversity.</title>
        <authorList>
            <person name="Reynolds H.T."/>
            <person name="Vijayakumar V."/>
            <person name="Gluck-Thaler E."/>
            <person name="Korotkin H.B."/>
            <person name="Matheny P.B."/>
            <person name="Slot J.C."/>
        </authorList>
    </citation>
    <scope>NUCLEOTIDE SEQUENCE [LARGE SCALE GENOMIC DNA]</scope>
    <source>
        <strain evidence="15 16">2629</strain>
    </source>
</reference>
<keyword evidence="6" id="KW-0949">S-adenosyl-L-methionine</keyword>
<accession>A0A409YWV9</accession>
<comment type="subunit">
    <text evidence="1">Homodimer.</text>
</comment>
<dbReference type="InterPro" id="IPR014776">
    <property type="entry name" value="4pyrrole_Mease_sub2"/>
</dbReference>
<comment type="similarity">
    <text evidence="11">Belongs to the precorrin methyltransferase family.</text>
</comment>
<evidence type="ECO:0000313" key="16">
    <source>
        <dbReference type="Proteomes" id="UP000284842"/>
    </source>
</evidence>
<protein>
    <recommendedName>
        <fullName evidence="2">precorrin-2 dehydrogenase</fullName>
        <ecNumber evidence="2">1.3.1.76</ecNumber>
    </recommendedName>
</protein>
<evidence type="ECO:0000256" key="2">
    <source>
        <dbReference type="ARBA" id="ARBA00012400"/>
    </source>
</evidence>
<feature type="domain" description="Siroheme synthase central" evidence="14">
    <location>
        <begin position="167"/>
        <end position="191"/>
    </location>
</feature>
<dbReference type="EMBL" id="NHTK01000439">
    <property type="protein sequence ID" value="PPR07514.1"/>
    <property type="molecule type" value="Genomic_DNA"/>
</dbReference>
<evidence type="ECO:0000256" key="1">
    <source>
        <dbReference type="ARBA" id="ARBA00011738"/>
    </source>
</evidence>
<dbReference type="InterPro" id="IPR014777">
    <property type="entry name" value="4pyrrole_Mease_sub1"/>
</dbReference>
<evidence type="ECO:0000256" key="5">
    <source>
        <dbReference type="ARBA" id="ARBA00022679"/>
    </source>
</evidence>
<dbReference type="FunFam" id="3.40.1010.10:FF:000006">
    <property type="entry name" value="Siroheme synthase, putative"/>
    <property type="match status" value="1"/>
</dbReference>
<dbReference type="SUPFAM" id="SSF75615">
    <property type="entry name" value="Siroheme synthase middle domains-like"/>
    <property type="match status" value="1"/>
</dbReference>
<keyword evidence="9" id="KW-0627">Porphyrin biosynthesis</keyword>
<evidence type="ECO:0000256" key="3">
    <source>
        <dbReference type="ARBA" id="ARBA00022481"/>
    </source>
</evidence>
<name>A0A409YWV9_9AGAR</name>
<dbReference type="Pfam" id="PF14824">
    <property type="entry name" value="Sirohm_synth_M"/>
    <property type="match status" value="1"/>
</dbReference>
<dbReference type="Gene3D" id="3.40.50.720">
    <property type="entry name" value="NAD(P)-binding Rossmann-like Domain"/>
    <property type="match status" value="1"/>
</dbReference>
<dbReference type="GO" id="GO:0043115">
    <property type="term" value="F:precorrin-2 dehydrogenase activity"/>
    <property type="evidence" value="ECO:0007669"/>
    <property type="project" value="UniProtKB-EC"/>
</dbReference>
<dbReference type="Pfam" id="PF13241">
    <property type="entry name" value="NAD_binding_7"/>
    <property type="match status" value="1"/>
</dbReference>
<gene>
    <name evidence="15" type="ORF">CVT24_006883</name>
</gene>
<dbReference type="InterPro" id="IPR000878">
    <property type="entry name" value="4pyrrol_Mease"/>
</dbReference>
<dbReference type="CDD" id="cd11642">
    <property type="entry name" value="SUMT"/>
    <property type="match status" value="1"/>
</dbReference>
<comment type="caution">
    <text evidence="15">The sequence shown here is derived from an EMBL/GenBank/DDBJ whole genome shotgun (WGS) entry which is preliminary data.</text>
</comment>
<dbReference type="FunCoup" id="A0A409YWV9">
    <property type="interactions" value="82"/>
</dbReference>
<keyword evidence="16" id="KW-1185">Reference proteome</keyword>
<dbReference type="AlphaFoldDB" id="A0A409YWV9"/>
<evidence type="ECO:0000256" key="8">
    <source>
        <dbReference type="ARBA" id="ARBA00023027"/>
    </source>
</evidence>
<dbReference type="GO" id="GO:0019354">
    <property type="term" value="P:siroheme biosynthetic process"/>
    <property type="evidence" value="ECO:0007669"/>
    <property type="project" value="InterPro"/>
</dbReference>
<dbReference type="InterPro" id="IPR035996">
    <property type="entry name" value="4pyrrol_Methylase_sf"/>
</dbReference>
<dbReference type="PROSITE" id="PS00840">
    <property type="entry name" value="SUMT_2"/>
    <property type="match status" value="1"/>
</dbReference>
<evidence type="ECO:0000256" key="6">
    <source>
        <dbReference type="ARBA" id="ARBA00022691"/>
    </source>
</evidence>
<dbReference type="STRING" id="181874.A0A409YWV9"/>
<dbReference type="InterPro" id="IPR028281">
    <property type="entry name" value="Sirohaem_synthase_central"/>
</dbReference>
<evidence type="ECO:0000259" key="13">
    <source>
        <dbReference type="Pfam" id="PF00590"/>
    </source>
</evidence>
<dbReference type="Pfam" id="PF00590">
    <property type="entry name" value="TP_methylase"/>
    <property type="match status" value="1"/>
</dbReference>
<keyword evidence="5 11" id="KW-0808">Transferase</keyword>
<dbReference type="GO" id="GO:0004851">
    <property type="term" value="F:uroporphyrin-III C-methyltransferase activity"/>
    <property type="evidence" value="ECO:0007669"/>
    <property type="project" value="TreeGrafter"/>
</dbReference>
<dbReference type="InterPro" id="IPR006366">
    <property type="entry name" value="CobA/CysG_C"/>
</dbReference>
<keyword evidence="7" id="KW-0560">Oxidoreductase</keyword>
<feature type="domain" description="Tetrapyrrole methylase" evidence="13">
    <location>
        <begin position="355"/>
        <end position="601"/>
    </location>
</feature>
<dbReference type="GO" id="GO:0032259">
    <property type="term" value="P:methylation"/>
    <property type="evidence" value="ECO:0007669"/>
    <property type="project" value="UniProtKB-KW"/>
</dbReference>
<dbReference type="InterPro" id="IPR050161">
    <property type="entry name" value="Siro_Cobalamin_biosynth"/>
</dbReference>
<feature type="compositionally biased region" description="Polar residues" evidence="12">
    <location>
        <begin position="542"/>
        <end position="551"/>
    </location>
</feature>
<dbReference type="SUPFAM" id="SSF51735">
    <property type="entry name" value="NAD(P)-binding Rossmann-fold domains"/>
    <property type="match status" value="1"/>
</dbReference>
<feature type="region of interest" description="Disordered" evidence="12">
    <location>
        <begin position="533"/>
        <end position="575"/>
    </location>
</feature>
<dbReference type="InterPro" id="IPR036291">
    <property type="entry name" value="NAD(P)-bd_dom_sf"/>
</dbReference>
<dbReference type="OrthoDB" id="508204at2759"/>
<sequence>MQGTAYSNPTGGASLILSFRLQNKTTLIVGSGTLAASRAFAALEADSAVIILAKGGLQSACEEIRWRHQQNQLQFVNWDELPGSSGPNRDAETLDAFLKETPGIALAVVTDTLNSIHRRNYSSAAQLHAVFKSRNIPVNITDMADLCDFSFAASHRFQHHITGEKTSLQVGVTTNGQGCRLAARLRRDIVSKLPREVGAAVEKVGRMRDMAKDSEDATHLEGVQTVEDAEEEIAEDGVILTPNRPVPSRSPSETAFERRKRRIKWVAQLSEYWPISKLATMSVQEMQDVLAEQNGLSSEVIPTSAALVASSSVSQVTTTASQSPESACQSLNEDKVTGRPPVSQHFFDLPPKPGKILLVGSGPGHPSLLTMATHTALTQLADVVLSDKLVPDAVLALIPKHVRVQIARKFPGNAEGAQAELMEAAVEAANKGLTVVRLKQGDPVVYGRAGEEVLYFRERGFEPLVVPGVSSALAAPTFAGIPITQRGVAESFIVCTGVGRQGKEVQLPGYDRGRTLIVLMGVARLQRVISTLLDPQDEEDNSTGAPGTTTDPEGLPAAGIKTSAKSPRRDGPAYPPHTPIAIIERASMPDQRVIYSTLKDIVRALENSGEQRPPGMMVIGWAVLALGGGDPNGKGDVGVLDDVAAAAAGGDDLDKLDEARISRWLGGDSSVGWRVREGIDPGWEDV</sequence>
<organism evidence="15 16">
    <name type="scientific">Panaeolus cyanescens</name>
    <dbReference type="NCBI Taxonomy" id="181874"/>
    <lineage>
        <taxon>Eukaryota</taxon>
        <taxon>Fungi</taxon>
        <taxon>Dikarya</taxon>
        <taxon>Basidiomycota</taxon>
        <taxon>Agaricomycotina</taxon>
        <taxon>Agaricomycetes</taxon>
        <taxon>Agaricomycetidae</taxon>
        <taxon>Agaricales</taxon>
        <taxon>Agaricineae</taxon>
        <taxon>Galeropsidaceae</taxon>
        <taxon>Panaeolus</taxon>
    </lineage>
</organism>
<comment type="similarity">
    <text evidence="10">In the N-terminal section; belongs to the precorrin methyltransferase family.</text>
</comment>
<proteinExistence type="inferred from homology"/>
<evidence type="ECO:0000256" key="9">
    <source>
        <dbReference type="ARBA" id="ARBA00023244"/>
    </source>
</evidence>
<keyword evidence="8" id="KW-0520">NAD</keyword>
<dbReference type="Gene3D" id="3.40.1010.10">
    <property type="entry name" value="Cobalt-precorrin-4 Transmethylase, Domain 1"/>
    <property type="match status" value="1"/>
</dbReference>
<evidence type="ECO:0000259" key="14">
    <source>
        <dbReference type="Pfam" id="PF14824"/>
    </source>
</evidence>